<accession>A0A3B6XR92</accession>
<reference evidence="4" key="1">
    <citation type="submission" date="2016-09" db="EMBL/GenBank/DDBJ databases">
        <title>Tropane Ester Diversity in Atropa belladonna Mediated by Evolutionarily Distinct Stereospecific Acylation Mechanisms.</title>
        <authorList>
            <person name="Bedewitz M.A."/>
            <person name="Uebler J.B."/>
            <person name="Walker K.D."/>
            <person name="Jones A.D."/>
            <person name="Barry C.S."/>
        </authorList>
    </citation>
    <scope>NUCLEOTIDE SEQUENCE</scope>
</reference>
<dbReference type="PANTHER" id="PTHR31623">
    <property type="entry name" value="F21J9.9"/>
    <property type="match status" value="1"/>
</dbReference>
<dbReference type="Pfam" id="PF02458">
    <property type="entry name" value="Transferase"/>
    <property type="match status" value="1"/>
</dbReference>
<dbReference type="Gene3D" id="3.30.559.10">
    <property type="entry name" value="Chloramphenicol acetyltransferase-like domain"/>
    <property type="match status" value="2"/>
</dbReference>
<dbReference type="SMR" id="A0A3B6XR92"/>
<dbReference type="AlphaFoldDB" id="A0A3B6XR92"/>
<proteinExistence type="evidence at transcript level"/>
<dbReference type="EMBL" id="KX890485">
    <property type="protein sequence ID" value="ATG80132.1"/>
    <property type="molecule type" value="mRNA"/>
</dbReference>
<dbReference type="InterPro" id="IPR023213">
    <property type="entry name" value="CAT-like_dom_sf"/>
</dbReference>
<organism evidence="4">
    <name type="scientific">Atropa belladonna</name>
    <name type="common">Belladonna</name>
    <name type="synonym">Deadly nightshade</name>
    <dbReference type="NCBI Taxonomy" id="33113"/>
    <lineage>
        <taxon>Eukaryota</taxon>
        <taxon>Viridiplantae</taxon>
        <taxon>Streptophyta</taxon>
        <taxon>Embryophyta</taxon>
        <taxon>Tracheophyta</taxon>
        <taxon>Spermatophyta</taxon>
        <taxon>Magnoliopsida</taxon>
        <taxon>eudicotyledons</taxon>
        <taxon>Gunneridae</taxon>
        <taxon>Pentapetalae</taxon>
        <taxon>asterids</taxon>
        <taxon>lamiids</taxon>
        <taxon>Solanales</taxon>
        <taxon>Solanaceae</taxon>
        <taxon>Solanoideae</taxon>
        <taxon>Hyoscyameae</taxon>
        <taxon>Atropa</taxon>
    </lineage>
</organism>
<comment type="similarity">
    <text evidence="1">Belongs to the plant acyltransferase family.</text>
</comment>
<keyword evidence="3 4" id="KW-0012">Acyltransferase</keyword>
<evidence type="ECO:0000256" key="3">
    <source>
        <dbReference type="ARBA" id="ARBA00023315"/>
    </source>
</evidence>
<dbReference type="GO" id="GO:0016746">
    <property type="term" value="F:acyltransferase activity"/>
    <property type="evidence" value="ECO:0007669"/>
    <property type="project" value="UniProtKB-KW"/>
</dbReference>
<evidence type="ECO:0000313" key="4">
    <source>
        <dbReference type="EMBL" id="ATG80132.1"/>
    </source>
</evidence>
<sequence>MASAALKVLSRSSKKLIKPFSPTPLTQKWHKFSLIEQAQTHTYVPFGFFYSNNQLGALSNQPTQISKLLENSLSKNLVSYYPYAGEMKDNAAIDCNDKGVEFLNVHIDAPMSQILNHQDCNVKDVIFPNGVAWENDSDYGLAVIQLIHFDCGGIAISICLSHKIGDAYNGLQFSIDWATLTRDPNAKLIPPYYISDTIFPSPPSGPLDSPVVPSILDGCTQKRYIFPSKKVSTLRSFVASESQVKNPSTTEVLSALLFKCVAKAVTANSGSFIPSKLIQYADLREMISPKLPPNSVGNVLSHFSTHISNEADMNLPTIVSLMRKEKQLFRTKDNIKENAWVLEILELAKGVPPQKKEFDEYTCSSVCKFPFYDIDFGWGKPMATTIATGPYNKLFNLMNYRDDGIEAFVMLDEQDMSVFERDEEFLEFASPYANYF</sequence>
<keyword evidence="2 4" id="KW-0808">Transferase</keyword>
<evidence type="ECO:0000256" key="2">
    <source>
        <dbReference type="ARBA" id="ARBA00022679"/>
    </source>
</evidence>
<name>A0A3B6XR92_ATRBE</name>
<evidence type="ECO:0000256" key="1">
    <source>
        <dbReference type="ARBA" id="ARBA00009861"/>
    </source>
</evidence>
<protein>
    <submittedName>
        <fullName evidence="4">BAHD acyltransferase 5896</fullName>
    </submittedName>
</protein>
<dbReference type="PANTHER" id="PTHR31623:SF72">
    <property type="entry name" value="ACYLTRANSFERASE"/>
    <property type="match status" value="1"/>
</dbReference>